<dbReference type="Pfam" id="PF08787">
    <property type="entry name" value="Alginate_lyase2"/>
    <property type="match status" value="1"/>
</dbReference>
<accession>A0ABY7ARE7</accession>
<dbReference type="EMBL" id="CP109967">
    <property type="protein sequence ID" value="WAJ72118.1"/>
    <property type="molecule type" value="Genomic_DNA"/>
</dbReference>
<evidence type="ECO:0000313" key="4">
    <source>
        <dbReference type="Proteomes" id="UP001163726"/>
    </source>
</evidence>
<proteinExistence type="predicted"/>
<name>A0ABY7ARE7_9ALTE</name>
<keyword evidence="3" id="KW-0456">Lyase</keyword>
<dbReference type="Proteomes" id="UP001163726">
    <property type="component" value="Plasmid pCadTS8_2"/>
</dbReference>
<dbReference type="SUPFAM" id="SSF49899">
    <property type="entry name" value="Concanavalin A-like lectins/glucanases"/>
    <property type="match status" value="1"/>
</dbReference>
<protein>
    <submittedName>
        <fullName evidence="3">Polysaccharide lyase family 7 protein</fullName>
    </submittedName>
</protein>
<reference evidence="3" key="1">
    <citation type="submission" date="2022-10" db="EMBL/GenBank/DDBJ databases">
        <title>Catenovulum adriacola sp. nov. isolated in the Harbour of Susak.</title>
        <authorList>
            <person name="Schoch T."/>
            <person name="Reich S.J."/>
            <person name="Stoeferle S."/>
            <person name="Flaiz M."/>
            <person name="Kazda M."/>
            <person name="Riedel C.U."/>
            <person name="Duerre P."/>
        </authorList>
    </citation>
    <scope>NUCLEOTIDE SEQUENCE</scope>
    <source>
        <strain evidence="3">TS8</strain>
        <plasmid evidence="3">pCadTS8_2</plasmid>
    </source>
</reference>
<dbReference type="Gene3D" id="2.60.120.200">
    <property type="match status" value="1"/>
</dbReference>
<dbReference type="InterPro" id="IPR014895">
    <property type="entry name" value="Alginate_lyase_2"/>
</dbReference>
<dbReference type="PROSITE" id="PS51257">
    <property type="entry name" value="PROKAR_LIPOPROTEIN"/>
    <property type="match status" value="1"/>
</dbReference>
<keyword evidence="1" id="KW-0732">Signal</keyword>
<evidence type="ECO:0000259" key="2">
    <source>
        <dbReference type="Pfam" id="PF08787"/>
    </source>
</evidence>
<dbReference type="GO" id="GO:0016829">
    <property type="term" value="F:lyase activity"/>
    <property type="evidence" value="ECO:0007669"/>
    <property type="project" value="UniProtKB-KW"/>
</dbReference>
<feature type="domain" description="Alginate lyase 2" evidence="2">
    <location>
        <begin position="37"/>
        <end position="352"/>
    </location>
</feature>
<evidence type="ECO:0000313" key="3">
    <source>
        <dbReference type="EMBL" id="WAJ72118.1"/>
    </source>
</evidence>
<feature type="signal peptide" evidence="1">
    <location>
        <begin position="1"/>
        <end position="19"/>
    </location>
</feature>
<sequence>MKKITLVAPITLALLIACANTSSDDQSKTANVPAGKFDLSQWKITLPMDGNKDGKIDEVSVKGLKDYSHPDFFYLDEDENMVFAAPNKAITTANSSNTRSELRQMIRGTNTNIKTKYPLNNFAIAAHPLSKRFGSVGGKLEASLKVDHVAKRAKYPNKPPAFSVVVGQIHAGKDQNLIDKNFGFGWGNEPIKVYYKKWPQHNTGSVFWNYERNLAKDDPNRTDIAYPVWGHTWKSPENPGENGIALGEEFSYEINVHGSIMHLTFTAKNKPTVKYAIDLSNNVDAYGKVDELDNPYGYTGDWHYFKAGAYNQCSSKDAKGGWYTACPGTGDWETDKKNGDYTQVTFTKLKLSPSTEPK</sequence>
<dbReference type="InterPro" id="IPR013320">
    <property type="entry name" value="ConA-like_dom_sf"/>
</dbReference>
<geneLocation type="plasmid" evidence="3 4">
    <name>pCadTS8_2</name>
</geneLocation>
<feature type="chain" id="PRO_5046015469" evidence="1">
    <location>
        <begin position="20"/>
        <end position="358"/>
    </location>
</feature>
<keyword evidence="4" id="KW-1185">Reference proteome</keyword>
<gene>
    <name evidence="3" type="ORF">OLW01_17710</name>
</gene>
<evidence type="ECO:0000256" key="1">
    <source>
        <dbReference type="SAM" id="SignalP"/>
    </source>
</evidence>
<dbReference type="RefSeq" id="WP_268076834.1">
    <property type="nucleotide sequence ID" value="NZ_CP109967.1"/>
</dbReference>
<organism evidence="3 4">
    <name type="scientific">Catenovulum adriaticum</name>
    <dbReference type="NCBI Taxonomy" id="2984846"/>
    <lineage>
        <taxon>Bacteria</taxon>
        <taxon>Pseudomonadati</taxon>
        <taxon>Pseudomonadota</taxon>
        <taxon>Gammaproteobacteria</taxon>
        <taxon>Alteromonadales</taxon>
        <taxon>Alteromonadaceae</taxon>
        <taxon>Catenovulum</taxon>
    </lineage>
</organism>
<keyword evidence="3" id="KW-0614">Plasmid</keyword>